<dbReference type="AlphaFoldDB" id="A0A1P8JXK6"/>
<reference evidence="1 2" key="1">
    <citation type="submission" date="2017-01" db="EMBL/GenBank/DDBJ databases">
        <authorList>
            <person name="Mah S.A."/>
            <person name="Swanson W.J."/>
            <person name="Moy G.W."/>
            <person name="Vacquier V.D."/>
        </authorList>
    </citation>
    <scope>NUCLEOTIDE SEQUENCE [LARGE SCALE GENOMIC DNA]</scope>
    <source>
        <strain evidence="1 2">DCY110</strain>
    </source>
</reference>
<dbReference type="KEGG" id="rhy:RD110_15825"/>
<gene>
    <name evidence="1" type="ORF">RD110_15825</name>
</gene>
<dbReference type="OrthoDB" id="72471at2"/>
<dbReference type="Proteomes" id="UP000186609">
    <property type="component" value="Chromosome"/>
</dbReference>
<dbReference type="STRING" id="1842727.RD110_15825"/>
<accession>A0A1P8JXK6</accession>
<protein>
    <recommendedName>
        <fullName evidence="3">Morphogenetic protein</fullName>
    </recommendedName>
</protein>
<evidence type="ECO:0000313" key="2">
    <source>
        <dbReference type="Proteomes" id="UP000186609"/>
    </source>
</evidence>
<name>A0A1P8JXK6_9BURK</name>
<dbReference type="RefSeq" id="WP_076200369.1">
    <property type="nucleotide sequence ID" value="NZ_CP019236.1"/>
</dbReference>
<organism evidence="1 2">
    <name type="scientific">Rhodoferax koreensis</name>
    <dbReference type="NCBI Taxonomy" id="1842727"/>
    <lineage>
        <taxon>Bacteria</taxon>
        <taxon>Pseudomonadati</taxon>
        <taxon>Pseudomonadota</taxon>
        <taxon>Betaproteobacteria</taxon>
        <taxon>Burkholderiales</taxon>
        <taxon>Comamonadaceae</taxon>
        <taxon>Rhodoferax</taxon>
    </lineage>
</organism>
<keyword evidence="2" id="KW-1185">Reference proteome</keyword>
<evidence type="ECO:0008006" key="3">
    <source>
        <dbReference type="Google" id="ProtNLM"/>
    </source>
</evidence>
<sequence>MNAVTQPRERPILFQGDMVRAILAGAKRQTRRVFKQATGPSLSVGMDDDAPGVAELSWLWGDGPGHDVHETIARIPCPYGRPGDLLWVRESWAPDPVDDGSWNYTSWAGCRDGKIAGVPERFRNPLHVIYAADWKGQPHRWTPSIHMPRWASRMLLEITEVRVERLGDISEEDAKAEGIIPHIRGGWHWREHNPHDLDDWDQLGFKTAREAYRALWESINGYGSWNLNPWVWAVSFEVIKP</sequence>
<dbReference type="EMBL" id="CP019236">
    <property type="protein sequence ID" value="APW38490.1"/>
    <property type="molecule type" value="Genomic_DNA"/>
</dbReference>
<evidence type="ECO:0000313" key="1">
    <source>
        <dbReference type="EMBL" id="APW38490.1"/>
    </source>
</evidence>
<proteinExistence type="predicted"/>